<evidence type="ECO:0000313" key="3">
    <source>
        <dbReference type="Proteomes" id="UP000199045"/>
    </source>
</evidence>
<dbReference type="InterPro" id="IPR011050">
    <property type="entry name" value="Pectin_lyase_fold/virulence"/>
</dbReference>
<dbReference type="Gene3D" id="2.160.20.10">
    <property type="entry name" value="Single-stranded right-handed beta-helix, Pectin lyase-like"/>
    <property type="match status" value="1"/>
</dbReference>
<dbReference type="SUPFAM" id="SSF51126">
    <property type="entry name" value="Pectin lyase-like"/>
    <property type="match status" value="1"/>
</dbReference>
<dbReference type="EMBL" id="FNBN01000004">
    <property type="protein sequence ID" value="SDG45110.1"/>
    <property type="molecule type" value="Genomic_DNA"/>
</dbReference>
<gene>
    <name evidence="2" type="ORF">SAMN04488121_104316</name>
</gene>
<dbReference type="Pfam" id="PF12708">
    <property type="entry name" value="Pect-lyase_RHGA_epim"/>
    <property type="match status" value="1"/>
</dbReference>
<dbReference type="SMART" id="SM00710">
    <property type="entry name" value="PbH1"/>
    <property type="match status" value="6"/>
</dbReference>
<proteinExistence type="predicted"/>
<dbReference type="InterPro" id="IPR024535">
    <property type="entry name" value="RHGA/B-epi-like_pectate_lyase"/>
</dbReference>
<accession>A0A1G7UEB1</accession>
<reference evidence="2 3" key="1">
    <citation type="submission" date="2016-10" db="EMBL/GenBank/DDBJ databases">
        <authorList>
            <person name="de Groot N.N."/>
        </authorList>
    </citation>
    <scope>NUCLEOTIDE SEQUENCE [LARGE SCALE GENOMIC DNA]</scope>
    <source>
        <strain evidence="2 3">DSM 527</strain>
    </source>
</reference>
<protein>
    <submittedName>
        <fullName evidence="2">Pectate lyase superfamily protein</fullName>
    </submittedName>
</protein>
<dbReference type="InterPro" id="IPR012334">
    <property type="entry name" value="Pectin_lyas_fold"/>
</dbReference>
<feature type="domain" description="Rhamnogalacturonase A/B/Epimerase-like pectate lyase" evidence="1">
    <location>
        <begin position="27"/>
        <end position="113"/>
    </location>
</feature>
<keyword evidence="2" id="KW-0456">Lyase</keyword>
<dbReference type="STRING" id="104663.SAMN04488121_104316"/>
<sequence>MKKIFSLIIIVLSCYQLTAQKKEYYLKDYGAKGDGVTDDKAAIQSCIKDAYTNNGVAVLTPGKYRINKAIYFYLKDNNLLSVKGQPDAKGNYPVIITDKLESIFVFESDPNKPAGNVQLSQLELVGNNVPYSPSHPYFGKHDVYASGVACFNLKSVSVSNLTVRNIYGEGINVRNWNYQKNPIANRFTNVDITDNKILNCWGANPPTAKGGPSDEYGDGVYVNNATNISILRNQIINDLAVTKQFGRAGIVIEYNCDGATIEKNTVSGYDRDIHLEGDFGGHMIRNNKLIGSDFSICVYGNLHTGPQKPISIVNNYLSNEGIPDNPQLIRVRSKDERSLISFYSENDTRQNSVISGNTFNMTPNSGIVGNSFLKVYEDNLQVSDNKFNNLTKSKVGVYYDKRPQKVTNEVYKNVDVNFNKNIKADFIKSNNKLSNSNTNLAL</sequence>
<dbReference type="AlphaFoldDB" id="A0A1G7UEB1"/>
<dbReference type="Proteomes" id="UP000199045">
    <property type="component" value="Unassembled WGS sequence"/>
</dbReference>
<evidence type="ECO:0000259" key="1">
    <source>
        <dbReference type="Pfam" id="PF12708"/>
    </source>
</evidence>
<name>A0A1G7UEB1_CHIFI</name>
<evidence type="ECO:0000313" key="2">
    <source>
        <dbReference type="EMBL" id="SDG45110.1"/>
    </source>
</evidence>
<dbReference type="GO" id="GO:0016829">
    <property type="term" value="F:lyase activity"/>
    <property type="evidence" value="ECO:0007669"/>
    <property type="project" value="UniProtKB-KW"/>
</dbReference>
<dbReference type="RefSeq" id="WP_176842345.1">
    <property type="nucleotide sequence ID" value="NZ_FNBN01000004.1"/>
</dbReference>
<organism evidence="2 3">
    <name type="scientific">Chitinophaga filiformis</name>
    <name type="common">Myxococcus filiformis</name>
    <name type="synonym">Flexibacter filiformis</name>
    <dbReference type="NCBI Taxonomy" id="104663"/>
    <lineage>
        <taxon>Bacteria</taxon>
        <taxon>Pseudomonadati</taxon>
        <taxon>Bacteroidota</taxon>
        <taxon>Chitinophagia</taxon>
        <taxon>Chitinophagales</taxon>
        <taxon>Chitinophagaceae</taxon>
        <taxon>Chitinophaga</taxon>
    </lineage>
</organism>
<dbReference type="InterPro" id="IPR006626">
    <property type="entry name" value="PbH1"/>
</dbReference>